<reference evidence="1 2" key="1">
    <citation type="submission" date="2021-06" db="EMBL/GenBank/DDBJ databases">
        <authorList>
            <person name="Kallberg Y."/>
            <person name="Tangrot J."/>
            <person name="Rosling A."/>
        </authorList>
    </citation>
    <scope>NUCLEOTIDE SEQUENCE [LARGE SCALE GENOMIC DNA]</scope>
    <source>
        <strain evidence="1 2">120-4 pot B 10/14</strain>
    </source>
</reference>
<dbReference type="EMBL" id="CAJVQB010142355">
    <property type="protein sequence ID" value="CAG8854782.1"/>
    <property type="molecule type" value="Genomic_DNA"/>
</dbReference>
<gene>
    <name evidence="1" type="ORF">GMARGA_LOCUS43603</name>
</gene>
<sequence>TKINIIANPNIIWPKVINSRSLPLEQILQHHSKYKTFKQQLHYKQILYLKQLCSADNQTLLSWKHLSPSLQHLPTGKQLLWFTFLEETITENNIYYSILSNYQPQDINAFAYYTCHISLKPQSWFLTYLNQNIIIGKACRYFKHSNTISITHWSTNIDTSQSQLYLLSPISCIPCLDCNLNTN</sequence>
<keyword evidence="2" id="KW-1185">Reference proteome</keyword>
<feature type="non-terminal residue" evidence="1">
    <location>
        <position position="1"/>
    </location>
</feature>
<accession>A0ABN7XHW1</accession>
<organism evidence="1 2">
    <name type="scientific">Gigaspora margarita</name>
    <dbReference type="NCBI Taxonomy" id="4874"/>
    <lineage>
        <taxon>Eukaryota</taxon>
        <taxon>Fungi</taxon>
        <taxon>Fungi incertae sedis</taxon>
        <taxon>Mucoromycota</taxon>
        <taxon>Glomeromycotina</taxon>
        <taxon>Glomeromycetes</taxon>
        <taxon>Diversisporales</taxon>
        <taxon>Gigasporaceae</taxon>
        <taxon>Gigaspora</taxon>
    </lineage>
</organism>
<protein>
    <submittedName>
        <fullName evidence="1">37721_t:CDS:1</fullName>
    </submittedName>
</protein>
<dbReference type="Proteomes" id="UP000789901">
    <property type="component" value="Unassembled WGS sequence"/>
</dbReference>
<evidence type="ECO:0000313" key="1">
    <source>
        <dbReference type="EMBL" id="CAG8854782.1"/>
    </source>
</evidence>
<name>A0ABN7XHW1_GIGMA</name>
<evidence type="ECO:0000313" key="2">
    <source>
        <dbReference type="Proteomes" id="UP000789901"/>
    </source>
</evidence>
<proteinExistence type="predicted"/>
<feature type="non-terminal residue" evidence="1">
    <location>
        <position position="183"/>
    </location>
</feature>
<comment type="caution">
    <text evidence="1">The sequence shown here is derived from an EMBL/GenBank/DDBJ whole genome shotgun (WGS) entry which is preliminary data.</text>
</comment>